<gene>
    <name evidence="3" type="ORF">M4438_36190</name>
</gene>
<feature type="domain" description="HTH luxR-type" evidence="2">
    <location>
        <begin position="58"/>
        <end position="117"/>
    </location>
</feature>
<dbReference type="Proteomes" id="UP001202052">
    <property type="component" value="Unassembled WGS sequence"/>
</dbReference>
<dbReference type="InterPro" id="IPR000792">
    <property type="entry name" value="Tscrpt_reg_LuxR_C"/>
</dbReference>
<evidence type="ECO:0000313" key="4">
    <source>
        <dbReference type="Proteomes" id="UP001202052"/>
    </source>
</evidence>
<evidence type="ECO:0000259" key="2">
    <source>
        <dbReference type="SMART" id="SM00421"/>
    </source>
</evidence>
<reference evidence="3 4" key="1">
    <citation type="submission" date="2022-05" db="EMBL/GenBank/DDBJ databases">
        <title>Genome Resource of Streptomyces lavenduligriseus GA1-1, a Strain with Broad-Spectrum Antifungal Activity against Phytopathogenic Fungi.</title>
        <authorList>
            <person name="Qi D."/>
        </authorList>
    </citation>
    <scope>NUCLEOTIDE SEQUENCE [LARGE SCALE GENOMIC DNA]</scope>
    <source>
        <strain evidence="3 4">GA1-1</strain>
    </source>
</reference>
<feature type="region of interest" description="Disordered" evidence="1">
    <location>
        <begin position="1"/>
        <end position="54"/>
    </location>
</feature>
<keyword evidence="4" id="KW-1185">Reference proteome</keyword>
<proteinExistence type="predicted"/>
<dbReference type="InterPro" id="IPR046269">
    <property type="entry name" value="DUF6302"/>
</dbReference>
<dbReference type="SMART" id="SM00421">
    <property type="entry name" value="HTH_LUXR"/>
    <property type="match status" value="1"/>
</dbReference>
<feature type="compositionally biased region" description="Basic and acidic residues" evidence="1">
    <location>
        <begin position="1"/>
        <end position="12"/>
    </location>
</feature>
<protein>
    <submittedName>
        <fullName evidence="3">DUF6302 family protein</fullName>
    </submittedName>
</protein>
<dbReference type="Gene3D" id="1.10.10.10">
    <property type="entry name" value="Winged helix-like DNA-binding domain superfamily/Winged helix DNA-binding domain"/>
    <property type="match status" value="1"/>
</dbReference>
<accession>A0ABT0P576</accession>
<dbReference type="SUPFAM" id="SSF46894">
    <property type="entry name" value="C-terminal effector domain of the bipartite response regulators"/>
    <property type="match status" value="1"/>
</dbReference>
<dbReference type="Pfam" id="PF19819">
    <property type="entry name" value="DUF6302"/>
    <property type="match status" value="1"/>
</dbReference>
<organism evidence="3 4">
    <name type="scientific">Streptomyces lavenduligriseus</name>
    <dbReference type="NCBI Taxonomy" id="67315"/>
    <lineage>
        <taxon>Bacteria</taxon>
        <taxon>Bacillati</taxon>
        <taxon>Actinomycetota</taxon>
        <taxon>Actinomycetes</taxon>
        <taxon>Kitasatosporales</taxon>
        <taxon>Streptomycetaceae</taxon>
        <taxon>Streptomyces</taxon>
    </lineage>
</organism>
<evidence type="ECO:0000256" key="1">
    <source>
        <dbReference type="SAM" id="MobiDB-lite"/>
    </source>
</evidence>
<dbReference type="RefSeq" id="WP_249493433.1">
    <property type="nucleotide sequence ID" value="NZ_JAMCCK010000088.1"/>
</dbReference>
<dbReference type="InterPro" id="IPR036388">
    <property type="entry name" value="WH-like_DNA-bd_sf"/>
</dbReference>
<dbReference type="InterPro" id="IPR016032">
    <property type="entry name" value="Sig_transdc_resp-reg_C-effctor"/>
</dbReference>
<sequence length="310" mass="33411">MTLHPEALREPGRGLLPSPRPDALPVHSQTSPACRQPHLDVPRTGSPVSHTAGGRLGTVTLPELECEILALVAEGKRDPEIALELGLPVGRVAYRIGAITRAFGLTSATRPQLVHLAYEHRVLTPPPRQRPVVLPAEQDHHLRAHIAGETATRYYRSRGLTPKQGSRIHLKLRWALDAKTPAHTVRQAWARQILGPGRFAADLHWARTHIDSQHLVDQALVVPLPGGRYRLAVPAGPGHRSGFLALTEHADALAVAAALRGQPSFPDVRIVRADTASAPYAVVWGGRPATPNLTPAPLPSCVTGRPARTA</sequence>
<name>A0ABT0P576_9ACTN</name>
<dbReference type="EMBL" id="JAMCCK010000088">
    <property type="protein sequence ID" value="MCL3998874.1"/>
    <property type="molecule type" value="Genomic_DNA"/>
</dbReference>
<evidence type="ECO:0000313" key="3">
    <source>
        <dbReference type="EMBL" id="MCL3998874.1"/>
    </source>
</evidence>
<comment type="caution">
    <text evidence="3">The sequence shown here is derived from an EMBL/GenBank/DDBJ whole genome shotgun (WGS) entry which is preliminary data.</text>
</comment>